<keyword evidence="2" id="KW-1185">Reference proteome</keyword>
<feature type="non-terminal residue" evidence="1">
    <location>
        <position position="1"/>
    </location>
</feature>
<dbReference type="EMBL" id="CAJVPT010017575">
    <property type="protein sequence ID" value="CAG8627520.1"/>
    <property type="molecule type" value="Genomic_DNA"/>
</dbReference>
<organism evidence="1 2">
    <name type="scientific">Acaulospora colombiana</name>
    <dbReference type="NCBI Taxonomy" id="27376"/>
    <lineage>
        <taxon>Eukaryota</taxon>
        <taxon>Fungi</taxon>
        <taxon>Fungi incertae sedis</taxon>
        <taxon>Mucoromycota</taxon>
        <taxon>Glomeromycotina</taxon>
        <taxon>Glomeromycetes</taxon>
        <taxon>Diversisporales</taxon>
        <taxon>Acaulosporaceae</taxon>
        <taxon>Acaulospora</taxon>
    </lineage>
</organism>
<name>A0ACA9N4C5_9GLOM</name>
<evidence type="ECO:0000313" key="2">
    <source>
        <dbReference type="Proteomes" id="UP000789525"/>
    </source>
</evidence>
<dbReference type="Proteomes" id="UP000789525">
    <property type="component" value="Unassembled WGS sequence"/>
</dbReference>
<sequence length="68" mass="7967">MPINEEVEKEINKNRSEIEKEQANIKNLEINLDSLLSEREKIVNIKNKFALFLKRNTIALLMAHTMNT</sequence>
<gene>
    <name evidence="1" type="ORF">ACOLOM_LOCUS7528</name>
</gene>
<accession>A0ACA9N4C5</accession>
<comment type="caution">
    <text evidence="1">The sequence shown here is derived from an EMBL/GenBank/DDBJ whole genome shotgun (WGS) entry which is preliminary data.</text>
</comment>
<proteinExistence type="predicted"/>
<protein>
    <submittedName>
        <fullName evidence="1">15524_t:CDS:1</fullName>
    </submittedName>
</protein>
<evidence type="ECO:0000313" key="1">
    <source>
        <dbReference type="EMBL" id="CAG8627520.1"/>
    </source>
</evidence>
<reference evidence="1" key="1">
    <citation type="submission" date="2021-06" db="EMBL/GenBank/DDBJ databases">
        <authorList>
            <person name="Kallberg Y."/>
            <person name="Tangrot J."/>
            <person name="Rosling A."/>
        </authorList>
    </citation>
    <scope>NUCLEOTIDE SEQUENCE</scope>
    <source>
        <strain evidence="1">CL356</strain>
    </source>
</reference>